<comment type="caution">
    <text evidence="10">The sequence shown here is derived from an EMBL/GenBank/DDBJ whole genome shotgun (WGS) entry which is preliminary data.</text>
</comment>
<dbReference type="PROSITE" id="PS51918">
    <property type="entry name" value="RADICAL_SAM"/>
    <property type="match status" value="1"/>
</dbReference>
<comment type="cofactor">
    <cofactor evidence="1">
        <name>[4Fe-4S] cluster</name>
        <dbReference type="ChEBI" id="CHEBI:49883"/>
    </cofactor>
</comment>
<dbReference type="STRING" id="1838280.A6M21_08050"/>
<evidence type="ECO:0000259" key="9">
    <source>
        <dbReference type="PROSITE" id="PS51918"/>
    </source>
</evidence>
<dbReference type="SUPFAM" id="SSF52242">
    <property type="entry name" value="Cobalamin (vitamin B12)-binding domain"/>
    <property type="match status" value="1"/>
</dbReference>
<evidence type="ECO:0000256" key="2">
    <source>
        <dbReference type="ARBA" id="ARBA00022603"/>
    </source>
</evidence>
<dbReference type="GO" id="GO:0051539">
    <property type="term" value="F:4 iron, 4 sulfur cluster binding"/>
    <property type="evidence" value="ECO:0007669"/>
    <property type="project" value="UniProtKB-KW"/>
</dbReference>
<dbReference type="GO" id="GO:0046872">
    <property type="term" value="F:metal ion binding"/>
    <property type="evidence" value="ECO:0007669"/>
    <property type="project" value="UniProtKB-KW"/>
</dbReference>
<dbReference type="InterPro" id="IPR034466">
    <property type="entry name" value="Methyltransferase_Class_B"/>
</dbReference>
<evidence type="ECO:0000313" key="10">
    <source>
        <dbReference type="EMBL" id="OAT83626.1"/>
    </source>
</evidence>
<dbReference type="CDD" id="cd01335">
    <property type="entry name" value="Radical_SAM"/>
    <property type="match status" value="1"/>
</dbReference>
<dbReference type="PROSITE" id="PS51332">
    <property type="entry name" value="B12_BINDING"/>
    <property type="match status" value="1"/>
</dbReference>
<dbReference type="InterPro" id="IPR006158">
    <property type="entry name" value="Cobalamin-bd"/>
</dbReference>
<dbReference type="AlphaFoldDB" id="A0A1B7LG16"/>
<dbReference type="Pfam" id="PF04055">
    <property type="entry name" value="Radical_SAM"/>
    <property type="match status" value="1"/>
</dbReference>
<feature type="domain" description="B12-binding" evidence="8">
    <location>
        <begin position="7"/>
        <end position="137"/>
    </location>
</feature>
<protein>
    <submittedName>
        <fullName evidence="10">Uncharacterized protein</fullName>
    </submittedName>
</protein>
<keyword evidence="3" id="KW-0808">Transferase</keyword>
<dbReference type="InterPro" id="IPR058240">
    <property type="entry name" value="rSAM_sf"/>
</dbReference>
<evidence type="ECO:0000256" key="4">
    <source>
        <dbReference type="ARBA" id="ARBA00022691"/>
    </source>
</evidence>
<dbReference type="Proteomes" id="UP000078532">
    <property type="component" value="Unassembled WGS sequence"/>
</dbReference>
<evidence type="ECO:0000259" key="8">
    <source>
        <dbReference type="PROSITE" id="PS51332"/>
    </source>
</evidence>
<organism evidence="10 11">
    <name type="scientific">Desulfotomaculum copahuensis</name>
    <dbReference type="NCBI Taxonomy" id="1838280"/>
    <lineage>
        <taxon>Bacteria</taxon>
        <taxon>Bacillati</taxon>
        <taxon>Bacillota</taxon>
        <taxon>Clostridia</taxon>
        <taxon>Eubacteriales</taxon>
        <taxon>Desulfotomaculaceae</taxon>
        <taxon>Desulfotomaculum</taxon>
    </lineage>
</organism>
<keyword evidence="7" id="KW-0411">Iron-sulfur</keyword>
<dbReference type="InterPro" id="IPR036724">
    <property type="entry name" value="Cobalamin-bd_sf"/>
</dbReference>
<keyword evidence="4" id="KW-0949">S-adenosyl-L-methionine</keyword>
<dbReference type="SFLD" id="SFLDG01082">
    <property type="entry name" value="B12-binding_domain_containing"/>
    <property type="match status" value="1"/>
</dbReference>
<evidence type="ECO:0000256" key="3">
    <source>
        <dbReference type="ARBA" id="ARBA00022679"/>
    </source>
</evidence>
<reference evidence="10 11" key="1">
    <citation type="submission" date="2016-04" db="EMBL/GenBank/DDBJ databases">
        <authorList>
            <person name="Evans L.H."/>
            <person name="Alamgir A."/>
            <person name="Owens N."/>
            <person name="Weber N.D."/>
            <person name="Virtaneva K."/>
            <person name="Barbian K."/>
            <person name="Babar A."/>
            <person name="Rosenke K."/>
        </authorList>
    </citation>
    <scope>NUCLEOTIDE SEQUENCE [LARGE SCALE GENOMIC DNA]</scope>
    <source>
        <strain evidence="10 11">LMa1</strain>
    </source>
</reference>
<accession>A0A1B7LG16</accession>
<dbReference type="PANTHER" id="PTHR43409">
    <property type="entry name" value="ANAEROBIC MAGNESIUM-PROTOPORPHYRIN IX MONOMETHYL ESTER CYCLASE-RELATED"/>
    <property type="match status" value="1"/>
</dbReference>
<dbReference type="InterPro" id="IPR013785">
    <property type="entry name" value="Aldolase_TIM"/>
</dbReference>
<name>A0A1B7LG16_9FIRM</name>
<keyword evidence="11" id="KW-1185">Reference proteome</keyword>
<evidence type="ECO:0000256" key="7">
    <source>
        <dbReference type="ARBA" id="ARBA00023014"/>
    </source>
</evidence>
<dbReference type="SMART" id="SM00729">
    <property type="entry name" value="Elp3"/>
    <property type="match status" value="1"/>
</dbReference>
<dbReference type="InterPro" id="IPR007197">
    <property type="entry name" value="rSAM"/>
</dbReference>
<dbReference type="SUPFAM" id="SSF102114">
    <property type="entry name" value="Radical SAM enzymes"/>
    <property type="match status" value="1"/>
</dbReference>
<gene>
    <name evidence="10" type="ORF">A6M21_08050</name>
</gene>
<dbReference type="SFLD" id="SFLDS00029">
    <property type="entry name" value="Radical_SAM"/>
    <property type="match status" value="1"/>
</dbReference>
<dbReference type="Gene3D" id="3.40.50.280">
    <property type="entry name" value="Cobalamin-binding domain"/>
    <property type="match status" value="1"/>
</dbReference>
<sequence>MKVLLIQPFSMPQSLAGDDTSMFEPLALEYLSAGVKGLCETRLLDMRLEKKLSQTLSEYRPDIVGITGYSVHVNVVRKIAVEVRAFDPEIKIVLGGHHASVAPDDFLDIAPDCIIRGEGVFVFRDVMVVYQGKKRFEDIQDVELNRQGGTVLLRPSTISDLNRYPFPDRELSRRYREHYFSYWMKPVATLRSSSGCKFKCSFCSLWETYRGKYYVRKPEKILEEILSIKEECIYFCDDESFLDPQNMKELAGLLKKHNVKKRYHMMVRADTVVRNKELLALWKEVGLERVFIGIEGYNDKLLKKLNKGTTAKINEEAIKYIQGLGVSILSDFIIDQEYDREDFKALRKYVKDMKLSSAIFTILTPLPGTQFFRNVEHMLIDREFEHFDVMHTLLPTKLPLRQFYKEVYTLYKNSSSVSERLKFISQFSLKDMITVIKLYRKVMAKLKNNYKNPGLENINVQAG</sequence>
<dbReference type="GO" id="GO:0003824">
    <property type="term" value="F:catalytic activity"/>
    <property type="evidence" value="ECO:0007669"/>
    <property type="project" value="InterPro"/>
</dbReference>
<dbReference type="GO" id="GO:0005829">
    <property type="term" value="C:cytosol"/>
    <property type="evidence" value="ECO:0007669"/>
    <property type="project" value="TreeGrafter"/>
</dbReference>
<dbReference type="OrthoDB" id="9801659at2"/>
<dbReference type="RefSeq" id="WP_066667478.1">
    <property type="nucleotide sequence ID" value="NZ_LYVF01000106.1"/>
</dbReference>
<dbReference type="InterPro" id="IPR006638">
    <property type="entry name" value="Elp3/MiaA/NifB-like_rSAM"/>
</dbReference>
<dbReference type="EMBL" id="LYVF01000106">
    <property type="protein sequence ID" value="OAT83626.1"/>
    <property type="molecule type" value="Genomic_DNA"/>
</dbReference>
<evidence type="ECO:0000256" key="6">
    <source>
        <dbReference type="ARBA" id="ARBA00023004"/>
    </source>
</evidence>
<evidence type="ECO:0000256" key="1">
    <source>
        <dbReference type="ARBA" id="ARBA00001966"/>
    </source>
</evidence>
<keyword evidence="5" id="KW-0479">Metal-binding</keyword>
<feature type="domain" description="Radical SAM core" evidence="9">
    <location>
        <begin position="182"/>
        <end position="401"/>
    </location>
</feature>
<dbReference type="GO" id="GO:0031419">
    <property type="term" value="F:cobalamin binding"/>
    <property type="evidence" value="ECO:0007669"/>
    <property type="project" value="InterPro"/>
</dbReference>
<dbReference type="Pfam" id="PF02310">
    <property type="entry name" value="B12-binding"/>
    <property type="match status" value="1"/>
</dbReference>
<dbReference type="CDD" id="cd02068">
    <property type="entry name" value="radical_SAM_B12_BD"/>
    <property type="match status" value="1"/>
</dbReference>
<keyword evidence="2" id="KW-0489">Methyltransferase</keyword>
<evidence type="ECO:0000313" key="11">
    <source>
        <dbReference type="Proteomes" id="UP000078532"/>
    </source>
</evidence>
<dbReference type="SFLD" id="SFLDG01123">
    <property type="entry name" value="methyltransferase_(Class_B)"/>
    <property type="match status" value="1"/>
</dbReference>
<evidence type="ECO:0000256" key="5">
    <source>
        <dbReference type="ARBA" id="ARBA00022723"/>
    </source>
</evidence>
<dbReference type="InterPro" id="IPR051198">
    <property type="entry name" value="BchE-like"/>
</dbReference>
<proteinExistence type="predicted"/>
<dbReference type="Gene3D" id="3.20.20.70">
    <property type="entry name" value="Aldolase class I"/>
    <property type="match status" value="1"/>
</dbReference>
<keyword evidence="6" id="KW-0408">Iron</keyword>
<dbReference type="PANTHER" id="PTHR43409:SF7">
    <property type="entry name" value="BLL1977 PROTEIN"/>
    <property type="match status" value="1"/>
</dbReference>